<sequence>MAKNHDKKQFPSSTSLPKSVKFSNAKILGEEVVALLALQPTPTFSTGMQWLTLFRDAVRTGTLEDFVGITVAPNSPDAEREHDEAKPATSSSGSKMKEQSNGKLGKRKYAFTKPVQNKKLSRKAQTKITRIQRKIGVRTLAKLCKDQKSKPAVTPIMLDCLLSGNYCYNAVSEKLSLLDLPVCEVKGNATIRFLEDRQRLTIDDVTHRLPADKITHALSILPLTNVEKYVAVWEEYGDVTREQLMFLERYGDAKNQIEDVEHTLEWIEDVKGKATAVEEVPVMFWEPLQERRVR</sequence>
<gene>
    <name evidence="2" type="ORF">GN958_ATG02139</name>
</gene>
<evidence type="ECO:0000256" key="1">
    <source>
        <dbReference type="SAM" id="MobiDB-lite"/>
    </source>
</evidence>
<name>A0A8S9VBR8_PHYIN</name>
<comment type="caution">
    <text evidence="2">The sequence shown here is derived from an EMBL/GenBank/DDBJ whole genome shotgun (WGS) entry which is preliminary data.</text>
</comment>
<accession>A0A8S9VBR8</accession>
<dbReference type="EMBL" id="JAACNO010000254">
    <property type="protein sequence ID" value="KAF4148659.1"/>
    <property type="molecule type" value="Genomic_DNA"/>
</dbReference>
<proteinExistence type="predicted"/>
<organism evidence="2 3">
    <name type="scientific">Phytophthora infestans</name>
    <name type="common">Potato late blight agent</name>
    <name type="synonym">Botrytis infestans</name>
    <dbReference type="NCBI Taxonomy" id="4787"/>
    <lineage>
        <taxon>Eukaryota</taxon>
        <taxon>Sar</taxon>
        <taxon>Stramenopiles</taxon>
        <taxon>Oomycota</taxon>
        <taxon>Peronosporomycetes</taxon>
        <taxon>Peronosporales</taxon>
        <taxon>Peronosporaceae</taxon>
        <taxon>Phytophthora</taxon>
    </lineage>
</organism>
<dbReference type="Proteomes" id="UP000704712">
    <property type="component" value="Unassembled WGS sequence"/>
</dbReference>
<feature type="region of interest" description="Disordered" evidence="1">
    <location>
        <begin position="72"/>
        <end position="108"/>
    </location>
</feature>
<reference evidence="2" key="1">
    <citation type="submission" date="2020-03" db="EMBL/GenBank/DDBJ databases">
        <title>Hybrid Assembly of Korean Phytophthora infestans isolates.</title>
        <authorList>
            <person name="Prokchorchik M."/>
            <person name="Lee Y."/>
            <person name="Seo J."/>
            <person name="Cho J.-H."/>
            <person name="Park Y.-E."/>
            <person name="Jang D.-C."/>
            <person name="Im J.-S."/>
            <person name="Choi J.-G."/>
            <person name="Park H.-J."/>
            <person name="Lee G.-B."/>
            <person name="Lee Y.-G."/>
            <person name="Hong S.-Y."/>
            <person name="Cho K."/>
            <person name="Sohn K.H."/>
        </authorList>
    </citation>
    <scope>NUCLEOTIDE SEQUENCE</scope>
    <source>
        <strain evidence="2">KR_2_A2</strain>
    </source>
</reference>
<evidence type="ECO:0000313" key="3">
    <source>
        <dbReference type="Proteomes" id="UP000704712"/>
    </source>
</evidence>
<feature type="compositionally biased region" description="Basic and acidic residues" evidence="1">
    <location>
        <begin position="77"/>
        <end position="86"/>
    </location>
</feature>
<protein>
    <submittedName>
        <fullName evidence="2">Uncharacterized protein</fullName>
    </submittedName>
</protein>
<dbReference type="AlphaFoldDB" id="A0A8S9VBR8"/>
<evidence type="ECO:0000313" key="2">
    <source>
        <dbReference type="EMBL" id="KAF4148659.1"/>
    </source>
</evidence>